<organism evidence="2 8">
    <name type="scientific">Peptoanaerobacter stomatis</name>
    <dbReference type="NCBI Taxonomy" id="796937"/>
    <lineage>
        <taxon>Bacteria</taxon>
        <taxon>Bacillati</taxon>
        <taxon>Bacillota</taxon>
        <taxon>Clostridia</taxon>
        <taxon>Peptostreptococcales</taxon>
        <taxon>Filifactoraceae</taxon>
        <taxon>Peptoanaerobacter</taxon>
    </lineage>
</organism>
<evidence type="ECO:0000313" key="8">
    <source>
        <dbReference type="Proteomes" id="UP000006437"/>
    </source>
</evidence>
<evidence type="ECO:0000313" key="5">
    <source>
        <dbReference type="EMBL" id="EJU23842.1"/>
    </source>
</evidence>
<dbReference type="AlphaFoldDB" id="G9WYG8"/>
<dbReference type="EMBL" id="AFZF02000009">
    <property type="protein sequence ID" value="EHL18582.1"/>
    <property type="molecule type" value="Genomic_DNA"/>
</dbReference>
<dbReference type="HOGENOM" id="CLU_167393_0_0_9"/>
<dbReference type="EMBL" id="ALNK01000013">
    <property type="protein sequence ID" value="EJU23842.1"/>
    <property type="molecule type" value="Genomic_DNA"/>
</dbReference>
<accession>V9HLU6</accession>
<dbReference type="Proteomes" id="UP000006437">
    <property type="component" value="Unassembled WGS sequence"/>
</dbReference>
<proteinExistence type="predicted"/>
<protein>
    <submittedName>
        <fullName evidence="2">Uncharacterized protein</fullName>
    </submittedName>
</protein>
<comment type="caution">
    <text evidence="2">The sequence shown here is derived from an EMBL/GenBank/DDBJ whole genome shotgun (WGS) entry which is preliminary data.</text>
</comment>
<keyword evidence="1" id="KW-0472">Membrane</keyword>
<keyword evidence="1" id="KW-1133">Transmembrane helix</keyword>
<evidence type="ECO:0000313" key="9">
    <source>
        <dbReference type="Proteomes" id="UP000017818"/>
    </source>
</evidence>
<name>G9WYG8_9FIRM</name>
<reference evidence="2 8" key="1">
    <citation type="submission" date="2011-08" db="EMBL/GenBank/DDBJ databases">
        <title>The Genome Sequence of Eubacteriaceae bacterium ACC19a.</title>
        <authorList>
            <consortium name="The Broad Institute Genome Sequencing Platform"/>
            <person name="Earl A."/>
            <person name="Ward D."/>
            <person name="Feldgarden M."/>
            <person name="Gevers D."/>
            <person name="Sizova M."/>
            <person name="Hazen A."/>
            <person name="Epstein S."/>
            <person name="Young S.K."/>
            <person name="Zeng Q."/>
            <person name="Gargeya S."/>
            <person name="Fitzgerald M."/>
            <person name="Haas B."/>
            <person name="Abouelleil A."/>
            <person name="Alvarado L."/>
            <person name="Arachchi H.M."/>
            <person name="Berlin A."/>
            <person name="Brown A."/>
            <person name="Chapman S.B."/>
            <person name="Chen Z."/>
            <person name="Dunbar C."/>
            <person name="Freedman E."/>
            <person name="Gearin G."/>
            <person name="Gellesch M."/>
            <person name="Goldberg J."/>
            <person name="Griggs A."/>
            <person name="Gujja S."/>
            <person name="Heiman D."/>
            <person name="Howarth C."/>
            <person name="Larson L."/>
            <person name="Lui A."/>
            <person name="MacDonald P.J.P."/>
            <person name="Montmayeur A."/>
            <person name="Murphy C."/>
            <person name="Neiman D."/>
            <person name="Pearson M."/>
            <person name="Priest M."/>
            <person name="Roberts A."/>
            <person name="Saif S."/>
            <person name="Shea T."/>
            <person name="Shenoy N."/>
            <person name="Sisk P."/>
            <person name="Stolte C."/>
            <person name="Sykes S."/>
            <person name="Wortman J."/>
            <person name="Nusbaum C."/>
            <person name="Birren B."/>
        </authorList>
    </citation>
    <scope>NUCLEOTIDE SEQUENCE [LARGE SCALE GENOMIC DNA]</scope>
    <source>
        <strain evidence="2 8">ACC19a</strain>
    </source>
</reference>
<gene>
    <name evidence="5" type="ORF">HMPREF1143_1015</name>
    <name evidence="4" type="ORF">HMPREF9628_01433</name>
    <name evidence="2" type="ORF">HMPREF9629_01219</name>
    <name evidence="3" type="ORF">HMPREF9630_00307</name>
</gene>
<dbReference type="STRING" id="796937.HMPREF9630_00307"/>
<reference evidence="4 6" key="2">
    <citation type="submission" date="2011-08" db="EMBL/GenBank/DDBJ databases">
        <title>The Genome Sequence of Eubacteriaceae bacterium CM5.</title>
        <authorList>
            <consortium name="The Broad Institute Genome Sequencing Platform"/>
            <person name="Earl A."/>
            <person name="Ward D."/>
            <person name="Feldgarden M."/>
            <person name="Gevers D."/>
            <person name="Sizova M."/>
            <person name="Hazen A."/>
            <person name="Epstein S."/>
            <person name="Young S.K."/>
            <person name="Zeng Q."/>
            <person name="Gargeya S."/>
            <person name="Fitzgerald M."/>
            <person name="Haas B."/>
            <person name="Abouelleil A."/>
            <person name="Alvarado L."/>
            <person name="Arachchi H.M."/>
            <person name="Berlin A."/>
            <person name="Brown A."/>
            <person name="Chapman S.B."/>
            <person name="Chen Z."/>
            <person name="Dunbar C."/>
            <person name="Freedman E."/>
            <person name="Gearin G."/>
            <person name="Gellesch M."/>
            <person name="Goldberg J."/>
            <person name="Griggs A."/>
            <person name="Gujja S."/>
            <person name="Heiman D."/>
            <person name="Howarth C."/>
            <person name="Larson L."/>
            <person name="Lui A."/>
            <person name="MacDonald P.J.P."/>
            <person name="Montmayeur A."/>
            <person name="Murphy C."/>
            <person name="Neiman D."/>
            <person name="Pearson M."/>
            <person name="Priest M."/>
            <person name="Roberts A."/>
            <person name="Saif S."/>
            <person name="Shea T."/>
            <person name="Shenoy N."/>
            <person name="Sisk P."/>
            <person name="Stolte C."/>
            <person name="Sykes S."/>
            <person name="Wortman J."/>
            <person name="Nusbaum C."/>
            <person name="Birren B."/>
        </authorList>
    </citation>
    <scope>NUCLEOTIDE SEQUENCE [LARGE SCALE GENOMIC DNA]</scope>
    <source>
        <strain evidence="4 6">CM5</strain>
    </source>
</reference>
<sequence>MEGKQKYKKIGLLLAIIVIGYISMYISSIDKFWENGQEDTNTAIEDAIRKSALECYALEGSFPPSVDYLKKNYGLIVNEDAYFYHYQVTASNMIPDIKVVKRWSNE</sequence>
<accession>J5WRC7</accession>
<evidence type="ECO:0000313" key="6">
    <source>
        <dbReference type="Proteomes" id="UP000003379"/>
    </source>
</evidence>
<dbReference type="EMBL" id="AFZE01000003">
    <property type="protein sequence ID" value="EHL16379.1"/>
    <property type="molecule type" value="Genomic_DNA"/>
</dbReference>
<accession>G9WYG8</accession>
<reference evidence="3 9" key="3">
    <citation type="submission" date="2012-05" db="EMBL/GenBank/DDBJ databases">
        <title>The Genome Sequence of Eubacteriaceae bacterium CM2.</title>
        <authorList>
            <consortium name="The Broad Institute Genome Sequencing Platform"/>
            <person name="Earl A."/>
            <person name="Ward D."/>
            <person name="Feldgarden M."/>
            <person name="Gevers D."/>
            <person name="Sizova M."/>
            <person name="Hazen A."/>
            <person name="Epstein S."/>
            <person name="Walker B."/>
            <person name="Young S.K."/>
            <person name="Zeng Q."/>
            <person name="Gargeya S."/>
            <person name="Fitzgerald M."/>
            <person name="Haas B."/>
            <person name="Abouelleil A."/>
            <person name="Alvarado L."/>
            <person name="Arachchi H.M."/>
            <person name="Berlin A."/>
            <person name="Chapman S.B."/>
            <person name="Goldberg J."/>
            <person name="Griggs A."/>
            <person name="Gujja S."/>
            <person name="Hansen M."/>
            <person name="Howarth C."/>
            <person name="Imamovic A."/>
            <person name="Larimer J."/>
            <person name="McCowen C."/>
            <person name="Montmayeur A."/>
            <person name="Murphy C."/>
            <person name="Neiman D."/>
            <person name="Pearson M."/>
            <person name="Priest M."/>
            <person name="Roberts A."/>
            <person name="Saif S."/>
            <person name="Shea T."/>
            <person name="Sisk P."/>
            <person name="Sykes S."/>
            <person name="Wortman J."/>
            <person name="Nusbaum C."/>
            <person name="Birren B."/>
        </authorList>
    </citation>
    <scope>NUCLEOTIDE SEQUENCE [LARGE SCALE GENOMIC DNA]</scope>
    <source>
        <strain evidence="3 9">CM2</strain>
    </source>
</reference>
<dbReference type="EMBL" id="AFZG01000017">
    <property type="protein sequence ID" value="EHL19621.1"/>
    <property type="molecule type" value="Genomic_DNA"/>
</dbReference>
<reference evidence="5 7" key="4">
    <citation type="submission" date="2012-07" db="EMBL/GenBank/DDBJ databases">
        <authorList>
            <person name="Durkin A.S."/>
            <person name="McCorrison J."/>
            <person name="Torralba M."/>
            <person name="Gillis M."/>
            <person name="Methe B."/>
            <person name="Sutton G."/>
            <person name="Nelson K.E."/>
        </authorList>
    </citation>
    <scope>NUCLEOTIDE SEQUENCE [LARGE SCALE GENOMIC DNA]</scope>
    <source>
        <strain evidence="5 7">OBRC8</strain>
    </source>
</reference>
<evidence type="ECO:0000313" key="3">
    <source>
        <dbReference type="EMBL" id="EHL18582.1"/>
    </source>
</evidence>
<keyword evidence="7" id="KW-1185">Reference proteome</keyword>
<accession>G9XBR6</accession>
<dbReference type="Proteomes" id="UP000017818">
    <property type="component" value="Unassembled WGS sequence"/>
</dbReference>
<evidence type="ECO:0000313" key="2">
    <source>
        <dbReference type="EMBL" id="EHL16379.1"/>
    </source>
</evidence>
<keyword evidence="1" id="KW-0812">Transmembrane</keyword>
<dbReference type="RefSeq" id="WP_009525454.1">
    <property type="nucleotide sequence ID" value="NZ_ALNK01000013.1"/>
</dbReference>
<evidence type="ECO:0000313" key="7">
    <source>
        <dbReference type="Proteomes" id="UP000005244"/>
    </source>
</evidence>
<feature type="transmembrane region" description="Helical" evidence="1">
    <location>
        <begin position="12"/>
        <end position="29"/>
    </location>
</feature>
<dbReference type="BioCyc" id="EBAC796937-HMP:GMGH-1223-MONOMER"/>
<dbReference type="Proteomes" id="UP000003379">
    <property type="component" value="Unassembled WGS sequence"/>
</dbReference>
<dbReference type="Proteomes" id="UP000005244">
    <property type="component" value="Unassembled WGS sequence"/>
</dbReference>
<evidence type="ECO:0000313" key="4">
    <source>
        <dbReference type="EMBL" id="EHL19621.1"/>
    </source>
</evidence>
<evidence type="ECO:0000256" key="1">
    <source>
        <dbReference type="SAM" id="Phobius"/>
    </source>
</evidence>
<dbReference type="OrthoDB" id="9815367at2"/>